<reference evidence="3" key="1">
    <citation type="submission" date="2011-05" db="EMBL/GenBank/DDBJ databases">
        <authorList>
            <person name="Richards S.R."/>
            <person name="Qu J."/>
            <person name="Jiang H."/>
            <person name="Jhangiani S.N."/>
            <person name="Agravi P."/>
            <person name="Goodspeed R."/>
            <person name="Gross S."/>
            <person name="Mandapat C."/>
            <person name="Jackson L."/>
            <person name="Mathew T."/>
            <person name="Pu L."/>
            <person name="Thornton R."/>
            <person name="Saada N."/>
            <person name="Wilczek-Boney K.B."/>
            <person name="Lee S."/>
            <person name="Kovar C."/>
            <person name="Wu Y."/>
            <person name="Scherer S.E."/>
            <person name="Worley K.C."/>
            <person name="Muzny D.M."/>
            <person name="Gibbs R."/>
        </authorList>
    </citation>
    <scope>NUCLEOTIDE SEQUENCE</scope>
    <source>
        <strain evidence="3">Brora</strain>
    </source>
</reference>
<evidence type="ECO:0000313" key="2">
    <source>
        <dbReference type="EnsemblMetazoa" id="SMAR014667-PA"/>
    </source>
</evidence>
<organism evidence="2 3">
    <name type="scientific">Strigamia maritima</name>
    <name type="common">European centipede</name>
    <name type="synonym">Geophilus maritimus</name>
    <dbReference type="NCBI Taxonomy" id="126957"/>
    <lineage>
        <taxon>Eukaryota</taxon>
        <taxon>Metazoa</taxon>
        <taxon>Ecdysozoa</taxon>
        <taxon>Arthropoda</taxon>
        <taxon>Myriapoda</taxon>
        <taxon>Chilopoda</taxon>
        <taxon>Pleurostigmophora</taxon>
        <taxon>Geophilomorpha</taxon>
        <taxon>Linotaeniidae</taxon>
        <taxon>Strigamia</taxon>
    </lineage>
</organism>
<feature type="compositionally biased region" description="Basic and acidic residues" evidence="1">
    <location>
        <begin position="95"/>
        <end position="107"/>
    </location>
</feature>
<accession>T1JLD7</accession>
<dbReference type="HOGENOM" id="CLU_1329265_0_0_1"/>
<protein>
    <submittedName>
        <fullName evidence="2">Uncharacterized protein</fullName>
    </submittedName>
</protein>
<name>T1JLD7_STRMM</name>
<sequence>MSELFIFYHPRNHHNKFHLVTLLRRLRIAQQAHAYKQKISHFFRESDDGVSMNRPRVSRLTACFKMAASIAAQVDFADTNSYAQVLLTNRCKANKENENPVNDKRNFETNSNSNSNSNSQCAAANINVNNTNVCKNSSPAANVQVIVSAVCGRENEVVSSPAMPNGASADDSCADNSCGEVGKEDVAAATKLVDAPIPKVNAWTKAK</sequence>
<dbReference type="EMBL" id="JH431263">
    <property type="status" value="NOT_ANNOTATED_CDS"/>
    <property type="molecule type" value="Genomic_DNA"/>
</dbReference>
<reference evidence="2" key="2">
    <citation type="submission" date="2015-02" db="UniProtKB">
        <authorList>
            <consortium name="EnsemblMetazoa"/>
        </authorList>
    </citation>
    <scope>IDENTIFICATION</scope>
</reference>
<dbReference type="Proteomes" id="UP000014500">
    <property type="component" value="Unassembled WGS sequence"/>
</dbReference>
<evidence type="ECO:0000313" key="3">
    <source>
        <dbReference type="Proteomes" id="UP000014500"/>
    </source>
</evidence>
<feature type="region of interest" description="Disordered" evidence="1">
    <location>
        <begin position="95"/>
        <end position="118"/>
    </location>
</feature>
<proteinExistence type="predicted"/>
<keyword evidence="3" id="KW-1185">Reference proteome</keyword>
<dbReference type="AlphaFoldDB" id="T1JLD7"/>
<evidence type="ECO:0000256" key="1">
    <source>
        <dbReference type="SAM" id="MobiDB-lite"/>
    </source>
</evidence>
<dbReference type="EnsemblMetazoa" id="SMAR014667-RA">
    <property type="protein sequence ID" value="SMAR014667-PA"/>
    <property type="gene ID" value="SMAR014667"/>
</dbReference>